<dbReference type="Proteomes" id="UP000289738">
    <property type="component" value="Chromosome B01"/>
</dbReference>
<sequence>MSLWSAHLSRGGGLRPTLSICHSESVLSRSRTWHTSSGCPWMARLFPGP</sequence>
<reference evidence="1 2" key="1">
    <citation type="submission" date="2019-01" db="EMBL/GenBank/DDBJ databases">
        <title>Sequencing of cultivated peanut Arachis hypogaea provides insights into genome evolution and oil improvement.</title>
        <authorList>
            <person name="Chen X."/>
        </authorList>
    </citation>
    <scope>NUCLEOTIDE SEQUENCE [LARGE SCALE GENOMIC DNA]</scope>
    <source>
        <strain evidence="2">cv. Fuhuasheng</strain>
        <tissue evidence="1">Leaves</tissue>
    </source>
</reference>
<evidence type="ECO:0000313" key="1">
    <source>
        <dbReference type="EMBL" id="RYR32106.1"/>
    </source>
</evidence>
<evidence type="ECO:0000313" key="2">
    <source>
        <dbReference type="Proteomes" id="UP000289738"/>
    </source>
</evidence>
<gene>
    <name evidence="1" type="ORF">Ahy_B01g057104</name>
</gene>
<name>A0A445B0E8_ARAHY</name>
<dbReference type="EMBL" id="SDMP01000011">
    <property type="protein sequence ID" value="RYR32106.1"/>
    <property type="molecule type" value="Genomic_DNA"/>
</dbReference>
<comment type="caution">
    <text evidence="1">The sequence shown here is derived from an EMBL/GenBank/DDBJ whole genome shotgun (WGS) entry which is preliminary data.</text>
</comment>
<proteinExistence type="predicted"/>
<keyword evidence="2" id="KW-1185">Reference proteome</keyword>
<organism evidence="1 2">
    <name type="scientific">Arachis hypogaea</name>
    <name type="common">Peanut</name>
    <dbReference type="NCBI Taxonomy" id="3818"/>
    <lineage>
        <taxon>Eukaryota</taxon>
        <taxon>Viridiplantae</taxon>
        <taxon>Streptophyta</taxon>
        <taxon>Embryophyta</taxon>
        <taxon>Tracheophyta</taxon>
        <taxon>Spermatophyta</taxon>
        <taxon>Magnoliopsida</taxon>
        <taxon>eudicotyledons</taxon>
        <taxon>Gunneridae</taxon>
        <taxon>Pentapetalae</taxon>
        <taxon>rosids</taxon>
        <taxon>fabids</taxon>
        <taxon>Fabales</taxon>
        <taxon>Fabaceae</taxon>
        <taxon>Papilionoideae</taxon>
        <taxon>50 kb inversion clade</taxon>
        <taxon>dalbergioids sensu lato</taxon>
        <taxon>Dalbergieae</taxon>
        <taxon>Pterocarpus clade</taxon>
        <taxon>Arachis</taxon>
    </lineage>
</organism>
<dbReference type="AlphaFoldDB" id="A0A445B0E8"/>
<protein>
    <submittedName>
        <fullName evidence="1">Uncharacterized protein</fullName>
    </submittedName>
</protein>
<accession>A0A445B0E8</accession>